<dbReference type="Proteomes" id="UP000300879">
    <property type="component" value="Chromosome"/>
</dbReference>
<keyword evidence="2" id="KW-1185">Reference proteome</keyword>
<reference evidence="1 2" key="1">
    <citation type="submission" date="2019-05" db="EMBL/GenBank/DDBJ databases">
        <authorList>
            <person name="Chen C."/>
        </authorList>
    </citation>
    <scope>NUCLEOTIDE SEQUENCE [LARGE SCALE GENOMIC DNA]</scope>
    <source>
        <strain evidence="1 2">HB172198</strain>
    </source>
</reference>
<dbReference type="AlphaFoldDB" id="A0A4P8XGR1"/>
<sequence>MEQSLNKQELEQFIASRTGAAVGDIRLVLKHEEAYLQKAHQGAKGEVDIDSDDLVDYVLEQRDVSLSELVVEQILDSEMDYLVSKGLAGYLD</sequence>
<gene>
    <name evidence="1" type="ORF">E6C60_0600</name>
</gene>
<dbReference type="EMBL" id="CP040396">
    <property type="protein sequence ID" value="QCT01323.1"/>
    <property type="molecule type" value="Genomic_DNA"/>
</dbReference>
<organism evidence="1 2">
    <name type="scientific">Paenibacillus algicola</name>
    <dbReference type="NCBI Taxonomy" id="2565926"/>
    <lineage>
        <taxon>Bacteria</taxon>
        <taxon>Bacillati</taxon>
        <taxon>Bacillota</taxon>
        <taxon>Bacilli</taxon>
        <taxon>Bacillales</taxon>
        <taxon>Paenibacillaceae</taxon>
        <taxon>Paenibacillus</taxon>
    </lineage>
</organism>
<dbReference type="KEGG" id="palo:E6C60_0600"/>
<evidence type="ECO:0000313" key="1">
    <source>
        <dbReference type="EMBL" id="QCT01323.1"/>
    </source>
</evidence>
<dbReference type="RefSeq" id="WP_138224431.1">
    <property type="nucleotide sequence ID" value="NZ_CP040396.1"/>
</dbReference>
<accession>A0A4P8XGR1</accession>
<proteinExistence type="predicted"/>
<dbReference type="OrthoDB" id="2889099at2"/>
<evidence type="ECO:0000313" key="2">
    <source>
        <dbReference type="Proteomes" id="UP000300879"/>
    </source>
</evidence>
<name>A0A4P8XGR1_9BACL</name>
<protein>
    <submittedName>
        <fullName evidence="1">Uncharacterized protein</fullName>
    </submittedName>
</protein>